<feature type="region of interest" description="Disordered" evidence="1">
    <location>
        <begin position="775"/>
        <end position="808"/>
    </location>
</feature>
<dbReference type="AlphaFoldDB" id="A0A1B0C8L6"/>
<organism evidence="4 5">
    <name type="scientific">Lutzomyia longipalpis</name>
    <name type="common">Sand fly</name>
    <dbReference type="NCBI Taxonomy" id="7200"/>
    <lineage>
        <taxon>Eukaryota</taxon>
        <taxon>Metazoa</taxon>
        <taxon>Ecdysozoa</taxon>
        <taxon>Arthropoda</taxon>
        <taxon>Hexapoda</taxon>
        <taxon>Insecta</taxon>
        <taxon>Pterygota</taxon>
        <taxon>Neoptera</taxon>
        <taxon>Endopterygota</taxon>
        <taxon>Diptera</taxon>
        <taxon>Nematocera</taxon>
        <taxon>Psychodoidea</taxon>
        <taxon>Psychodidae</taxon>
        <taxon>Lutzomyia</taxon>
        <taxon>Lutzomyia</taxon>
    </lineage>
</organism>
<feature type="region of interest" description="Disordered" evidence="1">
    <location>
        <begin position="500"/>
        <end position="564"/>
    </location>
</feature>
<evidence type="ECO:0000256" key="1">
    <source>
        <dbReference type="SAM" id="MobiDB-lite"/>
    </source>
</evidence>
<dbReference type="EMBL" id="GITU01004991">
    <property type="protein sequence ID" value="MBC1173694.1"/>
    <property type="molecule type" value="Transcribed_RNA"/>
</dbReference>
<feature type="transmembrane region" description="Helical" evidence="2">
    <location>
        <begin position="361"/>
        <end position="382"/>
    </location>
</feature>
<feature type="region of interest" description="Disordered" evidence="1">
    <location>
        <begin position="709"/>
        <end position="743"/>
    </location>
</feature>
<feature type="compositionally biased region" description="Basic and acidic residues" evidence="1">
    <location>
        <begin position="500"/>
        <end position="509"/>
    </location>
</feature>
<keyword evidence="2" id="KW-0812">Transmembrane</keyword>
<dbReference type="Proteomes" id="UP000092461">
    <property type="component" value="Unassembled WGS sequence"/>
</dbReference>
<dbReference type="EnsemblMetazoa" id="LLOJ000288-RA">
    <property type="protein sequence ID" value="LLOJ000288-PA"/>
    <property type="gene ID" value="LLOJ000288"/>
</dbReference>
<keyword evidence="2" id="KW-0472">Membrane</keyword>
<dbReference type="VEuPathDB" id="VectorBase:LLONM1_006990"/>
<sequence>MISYSVHKFPTGLMPFPNIGLCFCISMLFCVTCASNLEQYLHQGTNLNGNTLHGSEQEINLEDFFWTGSGDGPPAYLRKSSSDSGPTQVRHTFIKTSTVLATVYIDGYAETEGDPLCVFDCSAEDTSSVNYSPTDRRYWLLTVVAGFFGKRDFKMIEEKLAKLYRLAFSRQQARHLGITNSTTQLPIERNYRRKRELKDANLSISPTKTLQDEAKFTTDPQLKANLTMKNNTKNFYRTSDQSGQRTVRVVIHNFTQWTEYELKNAENLVDYMNERRGNSVPLSNQTEFIYTVFVGQKPVLAVTAADDMKLVSQQEMVKVMENDVYTKAEPYLKEPLATPLIPSILVNGSSNIFQVATENPIMFAIICTSFFLLIILLISLVLMTRAKRKRSAEVRRLATQALISQNSTPTEHMHSSHQRVIGIDNFGFQKSSQFGNGQKLEKGKPPTILFPLPPSSPTSSSTSDSSIYYPKRKSHMDIQDVLEEKSASLFNKKSVKVIDSKDGQEHSDHMYATISKSQSSKKNKYKSRKNRLPDNRVGSINDAGVQTSPTSSDRSETTYALPSHNEDYNPAHYYSEKYAKSEMYPEHLKSEDFEVASSVFDSPNEAINREILRVLQKGEKSPGSGSIGSYLSMASVKSFPKCSAPEPLSRILEPVTVTHFDMYDAEERMKAENGSNGLPEDIQLIRSHSDGTDPGVTGPIVWEIHKKEVQRKKANATRKETGDGDSMPNVSLMKPGGAKMENRGKSATVTSENELFHHNTSDLMRPVTASIPQSTITEEASPPTPSKKAWSSTTPSPLVRPLSAGPFHRPPAPVVDVARVLAPQEADKTNLSSAPLIEAIQNELKKFNRGDNN</sequence>
<evidence type="ECO:0000313" key="4">
    <source>
        <dbReference type="EnsemblMetazoa" id="LLOJ000288-PA"/>
    </source>
</evidence>
<evidence type="ECO:0000313" key="3">
    <source>
        <dbReference type="EMBL" id="MBC1173694.1"/>
    </source>
</evidence>
<proteinExistence type="predicted"/>
<protein>
    <submittedName>
        <fullName evidence="3">Putative isoform a marinus</fullName>
    </submittedName>
</protein>
<dbReference type="EMBL" id="AJWK01001045">
    <property type="status" value="NOT_ANNOTATED_CDS"/>
    <property type="molecule type" value="Genomic_DNA"/>
</dbReference>
<evidence type="ECO:0000256" key="2">
    <source>
        <dbReference type="SAM" id="Phobius"/>
    </source>
</evidence>
<keyword evidence="5" id="KW-1185">Reference proteome</keyword>
<reference evidence="4" key="3">
    <citation type="submission" date="2020-05" db="UniProtKB">
        <authorList>
            <consortium name="EnsemblMetazoa"/>
        </authorList>
    </citation>
    <scope>IDENTIFICATION</scope>
    <source>
        <strain evidence="4">Jacobina</strain>
    </source>
</reference>
<name>A0A1B0C8L6_LUTLO</name>
<accession>A0A1B0C8L6</accession>
<feature type="region of interest" description="Disordered" evidence="1">
    <location>
        <begin position="434"/>
        <end position="470"/>
    </location>
</feature>
<reference evidence="3" key="2">
    <citation type="journal article" date="2020" name="BMC">
        <title>Leishmania infection induces a limited differential gene expression in the sand fly midgut.</title>
        <authorList>
            <person name="Coutinho-Abreu I.V."/>
            <person name="Serafim T.D."/>
            <person name="Meneses C."/>
            <person name="Kamhawi S."/>
            <person name="Oliveira F."/>
            <person name="Valenzuela J.G."/>
        </authorList>
    </citation>
    <scope>NUCLEOTIDE SEQUENCE</scope>
    <source>
        <strain evidence="3">Jacobina</strain>
        <tissue evidence="3">Midgut</tissue>
    </source>
</reference>
<evidence type="ECO:0000313" key="5">
    <source>
        <dbReference type="Proteomes" id="UP000092461"/>
    </source>
</evidence>
<keyword evidence="2" id="KW-1133">Transmembrane helix</keyword>
<feature type="compositionally biased region" description="Polar residues" evidence="1">
    <location>
        <begin position="544"/>
        <end position="560"/>
    </location>
</feature>
<dbReference type="VEuPathDB" id="VectorBase:LLOJ000288"/>
<feature type="compositionally biased region" description="Low complexity" evidence="1">
    <location>
        <begin position="457"/>
        <end position="469"/>
    </location>
</feature>
<reference evidence="5" key="1">
    <citation type="submission" date="2012-05" db="EMBL/GenBank/DDBJ databases">
        <title>Whole Genome Assembly of Lutzomyia longipalpis.</title>
        <authorList>
            <person name="Richards S."/>
            <person name="Qu C."/>
            <person name="Dillon R."/>
            <person name="Worley K."/>
            <person name="Scherer S."/>
            <person name="Batterton M."/>
            <person name="Taylor A."/>
            <person name="Hawes A."/>
            <person name="Hernandez B."/>
            <person name="Kovar C."/>
            <person name="Mandapat C."/>
            <person name="Pham C."/>
            <person name="Qu C."/>
            <person name="Jing C."/>
            <person name="Bess C."/>
            <person name="Bandaranaike D."/>
            <person name="Ngo D."/>
            <person name="Ongeri F."/>
            <person name="Arias F."/>
            <person name="Lara F."/>
            <person name="Weissenberger G."/>
            <person name="Kamau G."/>
            <person name="Han H."/>
            <person name="Shen H."/>
            <person name="Dinh H."/>
            <person name="Khalil I."/>
            <person name="Jones J."/>
            <person name="Shafer J."/>
            <person name="Jayaseelan J."/>
            <person name="Quiroz J."/>
            <person name="Blankenburg K."/>
            <person name="Nguyen L."/>
            <person name="Jackson L."/>
            <person name="Francisco L."/>
            <person name="Tang L.-Y."/>
            <person name="Pu L.-L."/>
            <person name="Perales L."/>
            <person name="Lorensuhewa L."/>
            <person name="Munidasa M."/>
            <person name="Coyle M."/>
            <person name="Taylor M."/>
            <person name="Puazo M."/>
            <person name="Firestine M."/>
            <person name="Scheel M."/>
            <person name="Javaid M."/>
            <person name="Wang M."/>
            <person name="Li M."/>
            <person name="Tabassum N."/>
            <person name="Saada N."/>
            <person name="Osuji N."/>
            <person name="Aqrawi P."/>
            <person name="Fu Q."/>
            <person name="Thornton R."/>
            <person name="Raj R."/>
            <person name="Goodspeed R."/>
            <person name="Mata R."/>
            <person name="Najjar R."/>
            <person name="Gubbala S."/>
            <person name="Lee S."/>
            <person name="Denson S."/>
            <person name="Patil S."/>
            <person name="Macmil S."/>
            <person name="Qi S."/>
            <person name="Matskevitch T."/>
            <person name="Palculict T."/>
            <person name="Mathew T."/>
            <person name="Vee V."/>
            <person name="Velamala V."/>
            <person name="Korchina V."/>
            <person name="Cai W."/>
            <person name="Liu W."/>
            <person name="Dai W."/>
            <person name="Zou X."/>
            <person name="Zhu Y."/>
            <person name="Zhang Y."/>
            <person name="Wu Y.-Q."/>
            <person name="Xin Y."/>
            <person name="Nazarath L."/>
            <person name="Kovar C."/>
            <person name="Han Y."/>
            <person name="Muzny D."/>
            <person name="Gibbs R."/>
        </authorList>
    </citation>
    <scope>NUCLEOTIDE SEQUENCE [LARGE SCALE GENOMIC DNA]</scope>
    <source>
        <strain evidence="5">Jacobina</strain>
    </source>
</reference>
<feature type="compositionally biased region" description="Basic residues" evidence="1">
    <location>
        <begin position="519"/>
        <end position="530"/>
    </location>
</feature>